<keyword evidence="1" id="KW-1133">Transmembrane helix</keyword>
<name>A0A8E2JEY1_9PEZI</name>
<organism evidence="2 3">
    <name type="scientific">Lepidopterella palustris CBS 459.81</name>
    <dbReference type="NCBI Taxonomy" id="1314670"/>
    <lineage>
        <taxon>Eukaryota</taxon>
        <taxon>Fungi</taxon>
        <taxon>Dikarya</taxon>
        <taxon>Ascomycota</taxon>
        <taxon>Pezizomycotina</taxon>
        <taxon>Dothideomycetes</taxon>
        <taxon>Pleosporomycetidae</taxon>
        <taxon>Mytilinidiales</taxon>
        <taxon>Argynnaceae</taxon>
        <taxon>Lepidopterella</taxon>
    </lineage>
</organism>
<protein>
    <submittedName>
        <fullName evidence="2">Uncharacterized protein</fullName>
    </submittedName>
</protein>
<evidence type="ECO:0000313" key="3">
    <source>
        <dbReference type="Proteomes" id="UP000250266"/>
    </source>
</evidence>
<sequence>MSSKVKCTVFFFFRWGPTLRLPYTLVLGIRLFYTLTWVYYAVPTLKPGILPRQVRLSLTKVLFVCRIFFPSHFATRLTVSQRRRTATPQPATIEICSSPQSTTARWRVSKLSFDASENADLVSQRLVTQILALNIHPFDKETSFGLPISTYNGQRIETEGYVDLVWCLQNTRQIHNTRFLVTKAFDPPFDAVLGRRSTMETRLASEQHS</sequence>
<evidence type="ECO:0000256" key="1">
    <source>
        <dbReference type="SAM" id="Phobius"/>
    </source>
</evidence>
<accession>A0A8E2JEY1</accession>
<keyword evidence="3" id="KW-1185">Reference proteome</keyword>
<keyword evidence="1" id="KW-0472">Membrane</keyword>
<dbReference type="Proteomes" id="UP000250266">
    <property type="component" value="Unassembled WGS sequence"/>
</dbReference>
<reference evidence="2 3" key="1">
    <citation type="journal article" date="2016" name="Nat. Commun.">
        <title>Ectomycorrhizal ecology is imprinted in the genome of the dominant symbiotic fungus Cenococcum geophilum.</title>
        <authorList>
            <consortium name="DOE Joint Genome Institute"/>
            <person name="Peter M."/>
            <person name="Kohler A."/>
            <person name="Ohm R.A."/>
            <person name="Kuo A."/>
            <person name="Krutzmann J."/>
            <person name="Morin E."/>
            <person name="Arend M."/>
            <person name="Barry K.W."/>
            <person name="Binder M."/>
            <person name="Choi C."/>
            <person name="Clum A."/>
            <person name="Copeland A."/>
            <person name="Grisel N."/>
            <person name="Haridas S."/>
            <person name="Kipfer T."/>
            <person name="LaButti K."/>
            <person name="Lindquist E."/>
            <person name="Lipzen A."/>
            <person name="Maire R."/>
            <person name="Meier B."/>
            <person name="Mihaltcheva S."/>
            <person name="Molinier V."/>
            <person name="Murat C."/>
            <person name="Poggeler S."/>
            <person name="Quandt C.A."/>
            <person name="Sperisen C."/>
            <person name="Tritt A."/>
            <person name="Tisserant E."/>
            <person name="Crous P.W."/>
            <person name="Henrissat B."/>
            <person name="Nehls U."/>
            <person name="Egli S."/>
            <person name="Spatafora J.W."/>
            <person name="Grigoriev I.V."/>
            <person name="Martin F.M."/>
        </authorList>
    </citation>
    <scope>NUCLEOTIDE SEQUENCE [LARGE SCALE GENOMIC DNA]</scope>
    <source>
        <strain evidence="2 3">CBS 459.81</strain>
    </source>
</reference>
<feature type="transmembrane region" description="Helical" evidence="1">
    <location>
        <begin position="21"/>
        <end position="42"/>
    </location>
</feature>
<gene>
    <name evidence="2" type="ORF">K432DRAFT_393500</name>
</gene>
<evidence type="ECO:0000313" key="2">
    <source>
        <dbReference type="EMBL" id="OCK79892.1"/>
    </source>
</evidence>
<dbReference type="AlphaFoldDB" id="A0A8E2JEY1"/>
<proteinExistence type="predicted"/>
<dbReference type="EMBL" id="KV744983">
    <property type="protein sequence ID" value="OCK79892.1"/>
    <property type="molecule type" value="Genomic_DNA"/>
</dbReference>
<keyword evidence="1" id="KW-0812">Transmembrane</keyword>
<dbReference type="OrthoDB" id="3937572at2759"/>